<keyword evidence="3" id="KW-1185">Reference proteome</keyword>
<reference evidence="3" key="1">
    <citation type="journal article" date="2019" name="Curr. Biol.">
        <title>Genome Sequence of Striga asiatica Provides Insight into the Evolution of Plant Parasitism.</title>
        <authorList>
            <person name="Yoshida S."/>
            <person name="Kim S."/>
            <person name="Wafula E.K."/>
            <person name="Tanskanen J."/>
            <person name="Kim Y.M."/>
            <person name="Honaas L."/>
            <person name="Yang Z."/>
            <person name="Spallek T."/>
            <person name="Conn C.E."/>
            <person name="Ichihashi Y."/>
            <person name="Cheong K."/>
            <person name="Cui S."/>
            <person name="Der J.P."/>
            <person name="Gundlach H."/>
            <person name="Jiao Y."/>
            <person name="Hori C."/>
            <person name="Ishida J.K."/>
            <person name="Kasahara H."/>
            <person name="Kiba T."/>
            <person name="Kim M.S."/>
            <person name="Koo N."/>
            <person name="Laohavisit A."/>
            <person name="Lee Y.H."/>
            <person name="Lumba S."/>
            <person name="McCourt P."/>
            <person name="Mortimer J.C."/>
            <person name="Mutuku J.M."/>
            <person name="Nomura T."/>
            <person name="Sasaki-Sekimoto Y."/>
            <person name="Seto Y."/>
            <person name="Wang Y."/>
            <person name="Wakatake T."/>
            <person name="Sakakibara H."/>
            <person name="Demura T."/>
            <person name="Yamaguchi S."/>
            <person name="Yoneyama K."/>
            <person name="Manabe R.I."/>
            <person name="Nelson D.C."/>
            <person name="Schulman A.H."/>
            <person name="Timko M.P."/>
            <person name="dePamphilis C.W."/>
            <person name="Choi D."/>
            <person name="Shirasu K."/>
        </authorList>
    </citation>
    <scope>NUCLEOTIDE SEQUENCE [LARGE SCALE GENOMIC DNA]</scope>
    <source>
        <strain evidence="3">cv. UVA1</strain>
    </source>
</reference>
<dbReference type="AlphaFoldDB" id="A0A5A7NYG6"/>
<sequence length="124" mass="13005">MITARHPSTMSGAVTGRGTKNADRLPQKRLPGRSLTGVCPSMAADTTTATIDYGDMLQRSSLPVDCRRAVAGISPLFAGLHDTKSASHRVTSPLRATGRSHAAAHGVSRTAAVFELGEGDDEYV</sequence>
<evidence type="ECO:0000313" key="2">
    <source>
        <dbReference type="EMBL" id="GER25533.1"/>
    </source>
</evidence>
<evidence type="ECO:0000313" key="3">
    <source>
        <dbReference type="Proteomes" id="UP000325081"/>
    </source>
</evidence>
<organism evidence="2 3">
    <name type="scientific">Striga asiatica</name>
    <name type="common">Asiatic witchweed</name>
    <name type="synonym">Buchnera asiatica</name>
    <dbReference type="NCBI Taxonomy" id="4170"/>
    <lineage>
        <taxon>Eukaryota</taxon>
        <taxon>Viridiplantae</taxon>
        <taxon>Streptophyta</taxon>
        <taxon>Embryophyta</taxon>
        <taxon>Tracheophyta</taxon>
        <taxon>Spermatophyta</taxon>
        <taxon>Magnoliopsida</taxon>
        <taxon>eudicotyledons</taxon>
        <taxon>Gunneridae</taxon>
        <taxon>Pentapetalae</taxon>
        <taxon>asterids</taxon>
        <taxon>lamiids</taxon>
        <taxon>Lamiales</taxon>
        <taxon>Orobanchaceae</taxon>
        <taxon>Buchnereae</taxon>
        <taxon>Striga</taxon>
    </lineage>
</organism>
<protein>
    <submittedName>
        <fullName evidence="2">Nucleolin like 1</fullName>
    </submittedName>
</protein>
<name>A0A5A7NYG6_STRAF</name>
<proteinExistence type="predicted"/>
<comment type="caution">
    <text evidence="2">The sequence shown here is derived from an EMBL/GenBank/DDBJ whole genome shotgun (WGS) entry which is preliminary data.</text>
</comment>
<evidence type="ECO:0000256" key="1">
    <source>
        <dbReference type="SAM" id="MobiDB-lite"/>
    </source>
</evidence>
<feature type="compositionally biased region" description="Polar residues" evidence="1">
    <location>
        <begin position="1"/>
        <end position="12"/>
    </location>
</feature>
<accession>A0A5A7NYG6</accession>
<dbReference type="Proteomes" id="UP000325081">
    <property type="component" value="Unassembled WGS sequence"/>
</dbReference>
<feature type="region of interest" description="Disordered" evidence="1">
    <location>
        <begin position="1"/>
        <end position="39"/>
    </location>
</feature>
<gene>
    <name evidence="2" type="ORF">STAS_01120</name>
</gene>
<dbReference type="EMBL" id="BKCP01000225">
    <property type="protein sequence ID" value="GER25533.1"/>
    <property type="molecule type" value="Genomic_DNA"/>
</dbReference>